<feature type="compositionally biased region" description="Polar residues" evidence="1">
    <location>
        <begin position="624"/>
        <end position="637"/>
    </location>
</feature>
<evidence type="ECO:0000256" key="1">
    <source>
        <dbReference type="SAM" id="MobiDB-lite"/>
    </source>
</evidence>
<feature type="region of interest" description="Disordered" evidence="1">
    <location>
        <begin position="1"/>
        <end position="116"/>
    </location>
</feature>
<accession>A0A553NST7</accession>
<feature type="region of interest" description="Disordered" evidence="1">
    <location>
        <begin position="448"/>
        <end position="487"/>
    </location>
</feature>
<feature type="compositionally biased region" description="Polar residues" evidence="1">
    <location>
        <begin position="1"/>
        <end position="31"/>
    </location>
</feature>
<evidence type="ECO:0000313" key="2">
    <source>
        <dbReference type="EMBL" id="TRY68480.1"/>
    </source>
</evidence>
<feature type="compositionally biased region" description="Pro residues" evidence="1">
    <location>
        <begin position="175"/>
        <end position="184"/>
    </location>
</feature>
<keyword evidence="3" id="KW-1185">Reference proteome</keyword>
<feature type="region of interest" description="Disordered" evidence="1">
    <location>
        <begin position="580"/>
        <end position="653"/>
    </location>
</feature>
<feature type="compositionally biased region" description="Acidic residues" evidence="1">
    <location>
        <begin position="682"/>
        <end position="691"/>
    </location>
</feature>
<organism evidence="2 3">
    <name type="scientific">Tigriopus californicus</name>
    <name type="common">Marine copepod</name>
    <dbReference type="NCBI Taxonomy" id="6832"/>
    <lineage>
        <taxon>Eukaryota</taxon>
        <taxon>Metazoa</taxon>
        <taxon>Ecdysozoa</taxon>
        <taxon>Arthropoda</taxon>
        <taxon>Crustacea</taxon>
        <taxon>Multicrustacea</taxon>
        <taxon>Hexanauplia</taxon>
        <taxon>Copepoda</taxon>
        <taxon>Harpacticoida</taxon>
        <taxon>Harpacticidae</taxon>
        <taxon>Tigriopus</taxon>
    </lineage>
</organism>
<dbReference type="AlphaFoldDB" id="A0A553NST7"/>
<gene>
    <name evidence="2" type="ORF">TCAL_02523</name>
</gene>
<feature type="region of interest" description="Disordered" evidence="1">
    <location>
        <begin position="172"/>
        <end position="219"/>
    </location>
</feature>
<sequence length="727" mass="80208">MSASISSTQEGLGGSSQSDPSLVSGNQIQTNKKTREDTDNQKYQDDQKNANVDEKPKHPDDTDSKPKGDDDSSISEENHRRKDGHKAIGANGVVTAEDISKSPMSSQSRYGHGLKNRCSVPLKDISLCRDPILKDLYQGALKRVKKAPPPPKPKNTLYPDFSPKEIPLPLLFPGLSPPVLPPPKTSVKGKRGGDGKRGQANSYRPPPNSQLKPKYNRRPLPVRPSLPYVEPIFVKPAYLNHAERLMNASFGPFGRVNAAELVALCKELDDARGMVNTLRSQLTNVIMGVSETEKNDLKRNVMNLADLPEPKLNKTENMMAPSGYRIIDLQLMSLALDAAQRCEHENSNRKLQIFEMHSNQLNQDLAKSFAFVCTVCKKATVFPNSSFSKEWPPNYSVNKQFLQILGTKPFQRTVNFIRKGEKPSPLLPRFSSDPAQLVLSIDQKSYKGNFLPPSPPHPAQPSRSPPRTLPRVNLLNGRSGKSGKTKIPTKIKASPLLPVGSRISVIPPGTQVSGHVNFTTAQETGLKPGVYRVNTTGYPERIIAVKDEEIPTSDGCIDLDSVAGPSSSLLDRNINTLQDPIATSSSMGTLADDDEEDDPPDFSHFLDVSLGGGDSSLMGADSLIDQNSSSSHNQMDPRSQDNEAKPTDFMGWQNDDNRIVEDMFADPLQPEVTLGSDSNYNVEDDSDDDYWEGERSRKRTRKRKMNQSKTSRPKKSKNIIPEEIILS</sequence>
<name>A0A553NST7_TIGCA</name>
<feature type="compositionally biased region" description="Pro residues" evidence="1">
    <location>
        <begin position="452"/>
        <end position="468"/>
    </location>
</feature>
<protein>
    <submittedName>
        <fullName evidence="2">Uncharacterized protein</fullName>
    </submittedName>
</protein>
<comment type="caution">
    <text evidence="2">The sequence shown here is derived from an EMBL/GenBank/DDBJ whole genome shotgun (WGS) entry which is preliminary data.</text>
</comment>
<dbReference type="Proteomes" id="UP000318571">
    <property type="component" value="Chromosome 1"/>
</dbReference>
<feature type="compositionally biased region" description="Basic residues" evidence="1">
    <location>
        <begin position="696"/>
        <end position="717"/>
    </location>
</feature>
<reference evidence="2 3" key="1">
    <citation type="journal article" date="2018" name="Nat. Ecol. Evol.">
        <title>Genomic signatures of mitonuclear coevolution across populations of Tigriopus californicus.</title>
        <authorList>
            <person name="Barreto F.S."/>
            <person name="Watson E.T."/>
            <person name="Lima T.G."/>
            <person name="Willett C.S."/>
            <person name="Edmands S."/>
            <person name="Li W."/>
            <person name="Burton R.S."/>
        </authorList>
    </citation>
    <scope>NUCLEOTIDE SEQUENCE [LARGE SCALE GENOMIC DNA]</scope>
    <source>
        <strain evidence="2 3">San Diego</strain>
    </source>
</reference>
<proteinExistence type="predicted"/>
<feature type="region of interest" description="Disordered" evidence="1">
    <location>
        <begin position="670"/>
        <end position="727"/>
    </location>
</feature>
<feature type="compositionally biased region" description="Acidic residues" evidence="1">
    <location>
        <begin position="591"/>
        <end position="600"/>
    </location>
</feature>
<evidence type="ECO:0000313" key="3">
    <source>
        <dbReference type="Proteomes" id="UP000318571"/>
    </source>
</evidence>
<dbReference type="EMBL" id="VCGU01000010">
    <property type="protein sequence ID" value="TRY68480.1"/>
    <property type="molecule type" value="Genomic_DNA"/>
</dbReference>
<feature type="compositionally biased region" description="Basic and acidic residues" evidence="1">
    <location>
        <begin position="33"/>
        <end position="80"/>
    </location>
</feature>